<feature type="region of interest" description="Disordered" evidence="1">
    <location>
        <begin position="187"/>
        <end position="217"/>
    </location>
</feature>
<gene>
    <name evidence="4" type="ORF">AWB70_07592</name>
</gene>
<keyword evidence="5" id="KW-1185">Reference proteome</keyword>
<organism evidence="4 5">
    <name type="scientific">Caballeronia cordobensis</name>
    <name type="common">Burkholderia cordobensis</name>
    <dbReference type="NCBI Taxonomy" id="1353886"/>
    <lineage>
        <taxon>Bacteria</taxon>
        <taxon>Pseudomonadati</taxon>
        <taxon>Pseudomonadota</taxon>
        <taxon>Betaproteobacteria</taxon>
        <taxon>Burkholderiales</taxon>
        <taxon>Burkholderiaceae</taxon>
        <taxon>Caballeronia</taxon>
    </lineage>
</organism>
<evidence type="ECO:0000259" key="2">
    <source>
        <dbReference type="Pfam" id="PF05598"/>
    </source>
</evidence>
<feature type="domain" description="Transposase InsH N-terminal" evidence="2">
    <location>
        <begin position="19"/>
        <end position="116"/>
    </location>
</feature>
<dbReference type="Proteomes" id="UP000054740">
    <property type="component" value="Unassembled WGS sequence"/>
</dbReference>
<dbReference type="Pfam" id="PF13751">
    <property type="entry name" value="DDE_Tnp_1_6"/>
    <property type="match status" value="1"/>
</dbReference>
<reference evidence="5" key="1">
    <citation type="submission" date="2016-01" db="EMBL/GenBank/DDBJ databases">
        <authorList>
            <person name="Peeters C."/>
        </authorList>
    </citation>
    <scope>NUCLEOTIDE SEQUENCE [LARGE SCALE GENOMIC DNA]</scope>
</reference>
<dbReference type="InterPro" id="IPR025668">
    <property type="entry name" value="Tnp_DDE_dom"/>
</dbReference>
<protein>
    <submittedName>
        <fullName evidence="4">Transposase</fullName>
    </submittedName>
</protein>
<dbReference type="Pfam" id="PF05598">
    <property type="entry name" value="DUF772"/>
    <property type="match status" value="1"/>
</dbReference>
<dbReference type="AlphaFoldDB" id="A0A158JVM9"/>
<feature type="compositionally biased region" description="Basic and acidic residues" evidence="1">
    <location>
        <begin position="206"/>
        <end position="217"/>
    </location>
</feature>
<evidence type="ECO:0000259" key="3">
    <source>
        <dbReference type="Pfam" id="PF13751"/>
    </source>
</evidence>
<dbReference type="InterPro" id="IPR008490">
    <property type="entry name" value="Transposase_InsH_N"/>
</dbReference>
<dbReference type="EMBL" id="FCNY02000065">
    <property type="protein sequence ID" value="SAL73014.1"/>
    <property type="molecule type" value="Genomic_DNA"/>
</dbReference>
<name>A0A158JVM9_CABCO</name>
<feature type="domain" description="Transposase DDE" evidence="3">
    <location>
        <begin position="329"/>
        <end position="447"/>
    </location>
</feature>
<evidence type="ECO:0000256" key="1">
    <source>
        <dbReference type="SAM" id="MobiDB-lite"/>
    </source>
</evidence>
<dbReference type="PANTHER" id="PTHR33408">
    <property type="entry name" value="TRANSPOSASE"/>
    <property type="match status" value="1"/>
</dbReference>
<dbReference type="NCBIfam" id="NF033551">
    <property type="entry name" value="transpos_IS1182"/>
    <property type="match status" value="1"/>
</dbReference>
<accession>A0A158JVM9</accession>
<evidence type="ECO:0000313" key="4">
    <source>
        <dbReference type="EMBL" id="SAL73014.1"/>
    </source>
</evidence>
<dbReference type="InterPro" id="IPR047629">
    <property type="entry name" value="IS1182_transpos"/>
</dbReference>
<proteinExistence type="predicted"/>
<feature type="compositionally biased region" description="Basic and acidic residues" evidence="1">
    <location>
        <begin position="187"/>
        <end position="198"/>
    </location>
</feature>
<evidence type="ECO:0000313" key="5">
    <source>
        <dbReference type="Proteomes" id="UP000054740"/>
    </source>
</evidence>
<sequence>MSAMLKKPTPTQHELEMVTLEELVPKDHLLRKIDAAVDFEFIREQVAHLYCADNGRPALDPVVLFKLLFIGYLFGVRSERQLMREVQVNVAYRWFARFRLTDKVPDASTFSQNRRRRFTDTAVYQEIFDEIVRQAIGHGMVDGRVLYSDSTHLKANANKNKFDVVRVEQTPSAYLAELDAAIDADRAAHDKKPLKRDDDDTPGPGKDIKVSRTDPESGYMVRDDKPKGFFYLDHRTVDAKHAIITDTHVTPASVHDSQPYLARLDRQRACFGFEVQAVGLDAGYFTPAICQGLEQRGVAGVMGYRTPNHKPGRFYKREYQYDAYRDEYVCPQGHALSYSTTNRQGYRQYKSDRAICERCPVRERCTQSANAVKLVVRHVWERAKERVDARRLSEWGRRIYARRKETVERSFADAKQLHGHRYARMRGLRKLAEQCLLAAAAQNIKKIALLLARLRRLLRRLSHCEARHTPPTRQFQAPRECFDPVSAQIAFG</sequence>